<accession>A0AAD2HE01</accession>
<comment type="caution">
    <text evidence="1">The sequence shown here is derived from an EMBL/GenBank/DDBJ whole genome shotgun (WGS) entry which is preliminary data.</text>
</comment>
<dbReference type="EMBL" id="CAVNYO010000181">
    <property type="protein sequence ID" value="CAK5272372.1"/>
    <property type="molecule type" value="Genomic_DNA"/>
</dbReference>
<proteinExistence type="predicted"/>
<reference evidence="1" key="1">
    <citation type="submission" date="2023-11" db="EMBL/GenBank/DDBJ databases">
        <authorList>
            <person name="De Vega J J."/>
            <person name="De Vega J J."/>
        </authorList>
    </citation>
    <scope>NUCLEOTIDE SEQUENCE</scope>
</reference>
<gene>
    <name evidence="1" type="ORF">MYCIT1_LOCUS18002</name>
</gene>
<evidence type="ECO:0000313" key="1">
    <source>
        <dbReference type="EMBL" id="CAK5272372.1"/>
    </source>
</evidence>
<evidence type="ECO:0000313" key="2">
    <source>
        <dbReference type="Proteomes" id="UP001295794"/>
    </source>
</evidence>
<dbReference type="Proteomes" id="UP001295794">
    <property type="component" value="Unassembled WGS sequence"/>
</dbReference>
<keyword evidence="2" id="KW-1185">Reference proteome</keyword>
<sequence length="80" mass="9067">MNKEQSKASIGMRNLFDLDGSSSTSRNPKVLVGFREAIDTASLSYHDSLVIEGSTHSIKFREVRFNIRLRVPRKLAWTIS</sequence>
<dbReference type="AlphaFoldDB" id="A0AAD2HE01"/>
<organism evidence="1 2">
    <name type="scientific">Mycena citricolor</name>
    <dbReference type="NCBI Taxonomy" id="2018698"/>
    <lineage>
        <taxon>Eukaryota</taxon>
        <taxon>Fungi</taxon>
        <taxon>Dikarya</taxon>
        <taxon>Basidiomycota</taxon>
        <taxon>Agaricomycotina</taxon>
        <taxon>Agaricomycetes</taxon>
        <taxon>Agaricomycetidae</taxon>
        <taxon>Agaricales</taxon>
        <taxon>Marasmiineae</taxon>
        <taxon>Mycenaceae</taxon>
        <taxon>Mycena</taxon>
    </lineage>
</organism>
<protein>
    <submittedName>
        <fullName evidence="1">Uncharacterized protein</fullName>
    </submittedName>
</protein>
<name>A0AAD2HE01_9AGAR</name>